<dbReference type="Proteomes" id="UP001376459">
    <property type="component" value="Unassembled WGS sequence"/>
</dbReference>
<accession>A0ABU8UTA2</accession>
<dbReference type="InterPro" id="IPR029033">
    <property type="entry name" value="His_PPase_superfam"/>
</dbReference>
<gene>
    <name evidence="2" type="ORF">WKI71_36205</name>
</gene>
<dbReference type="Pfam" id="PF00300">
    <property type="entry name" value="His_Phos_1"/>
    <property type="match status" value="1"/>
</dbReference>
<dbReference type="Gene3D" id="3.40.50.1240">
    <property type="entry name" value="Phosphoglycerate mutase-like"/>
    <property type="match status" value="1"/>
</dbReference>
<feature type="region of interest" description="Disordered" evidence="1">
    <location>
        <begin position="133"/>
        <end position="154"/>
    </location>
</feature>
<sequence>MTVRLTLLCAAAPVERDVRFGDVSLDERALRQAKAAAGALPSAGTLLTAPSQRCTQTAQALGLDGVTAEPALRDIDMGSWRGRTLSEVAASDGAGLATWMVDPGAAPHLGESVAEACLRVAAWLDALPGRCGADSGRGRAGGRARSRGPRAGRPAAVVLERRRAAVVHRAAHRPERPMESADGGRLRRARRWRRLNAVLPQVSWAVDSW</sequence>
<organism evidence="2 3">
    <name type="scientific">Streptomyces machairae</name>
    <dbReference type="NCBI Taxonomy" id="3134109"/>
    <lineage>
        <taxon>Bacteria</taxon>
        <taxon>Bacillati</taxon>
        <taxon>Actinomycetota</taxon>
        <taxon>Actinomycetes</taxon>
        <taxon>Kitasatosporales</taxon>
        <taxon>Streptomycetaceae</taxon>
        <taxon>Streptomyces</taxon>
    </lineage>
</organism>
<evidence type="ECO:0000256" key="1">
    <source>
        <dbReference type="SAM" id="MobiDB-lite"/>
    </source>
</evidence>
<evidence type="ECO:0000313" key="3">
    <source>
        <dbReference type="Proteomes" id="UP001376459"/>
    </source>
</evidence>
<dbReference type="EMBL" id="JBBKAK010000001">
    <property type="protein sequence ID" value="MEJ8671813.1"/>
    <property type="molecule type" value="Genomic_DNA"/>
</dbReference>
<evidence type="ECO:0000313" key="2">
    <source>
        <dbReference type="EMBL" id="MEJ8671813.1"/>
    </source>
</evidence>
<proteinExistence type="predicted"/>
<dbReference type="SUPFAM" id="SSF53254">
    <property type="entry name" value="Phosphoglycerate mutase-like"/>
    <property type="match status" value="1"/>
</dbReference>
<dbReference type="InterPro" id="IPR013078">
    <property type="entry name" value="His_Pase_superF_clade-1"/>
</dbReference>
<keyword evidence="3" id="KW-1185">Reference proteome</keyword>
<protein>
    <submittedName>
        <fullName evidence="2">Histidine phosphatase family protein</fullName>
    </submittedName>
</protein>
<feature type="compositionally biased region" description="Basic residues" evidence="1">
    <location>
        <begin position="140"/>
        <end position="150"/>
    </location>
</feature>
<reference evidence="2 3" key="1">
    <citation type="submission" date="2024-03" db="EMBL/GenBank/DDBJ databases">
        <title>Novel Streptomyces species of biotechnological and ecological value are a feature of Machair soil.</title>
        <authorList>
            <person name="Prole J.R."/>
            <person name="Goodfellow M."/>
            <person name="Allenby N."/>
            <person name="Ward A.C."/>
        </authorList>
    </citation>
    <scope>NUCLEOTIDE SEQUENCE [LARGE SCALE GENOMIC DNA]</scope>
    <source>
        <strain evidence="2 3">MS1.AVA.1</strain>
    </source>
</reference>
<name>A0ABU8UTA2_9ACTN</name>
<comment type="caution">
    <text evidence="2">The sequence shown here is derived from an EMBL/GenBank/DDBJ whole genome shotgun (WGS) entry which is preliminary data.</text>
</comment>